<proteinExistence type="predicted"/>
<keyword evidence="1" id="KW-0472">Membrane</keyword>
<keyword evidence="3" id="KW-1185">Reference proteome</keyword>
<evidence type="ECO:0000313" key="2">
    <source>
        <dbReference type="EMBL" id="KAG2651655.1"/>
    </source>
</evidence>
<sequence>MVPSSWNNFLQPLLHFVVVRSNHGEWLVRISLSSGLMSISLGSKEEKERRKKEEEDCAHSNLQGCWSPFFRHLFSACLLSVCLCGLLFDFLRRFGIENWSYLVVCEYFESVACILMIYSTLI</sequence>
<keyword evidence="1" id="KW-0812">Transmembrane</keyword>
<gene>
    <name evidence="2" type="ORF">PVAP13_1NG301319</name>
</gene>
<organism evidence="2 3">
    <name type="scientific">Panicum virgatum</name>
    <name type="common">Blackwell switchgrass</name>
    <dbReference type="NCBI Taxonomy" id="38727"/>
    <lineage>
        <taxon>Eukaryota</taxon>
        <taxon>Viridiplantae</taxon>
        <taxon>Streptophyta</taxon>
        <taxon>Embryophyta</taxon>
        <taxon>Tracheophyta</taxon>
        <taxon>Spermatophyta</taxon>
        <taxon>Magnoliopsida</taxon>
        <taxon>Liliopsida</taxon>
        <taxon>Poales</taxon>
        <taxon>Poaceae</taxon>
        <taxon>PACMAD clade</taxon>
        <taxon>Panicoideae</taxon>
        <taxon>Panicodae</taxon>
        <taxon>Paniceae</taxon>
        <taxon>Panicinae</taxon>
        <taxon>Panicum</taxon>
        <taxon>Panicum sect. Hiantes</taxon>
    </lineage>
</organism>
<comment type="caution">
    <text evidence="2">The sequence shown here is derived from an EMBL/GenBank/DDBJ whole genome shotgun (WGS) entry which is preliminary data.</text>
</comment>
<dbReference type="Proteomes" id="UP000823388">
    <property type="component" value="Chromosome 1N"/>
</dbReference>
<name>A0A8T0WWL2_PANVG</name>
<reference evidence="2" key="1">
    <citation type="submission" date="2020-05" db="EMBL/GenBank/DDBJ databases">
        <title>WGS assembly of Panicum virgatum.</title>
        <authorList>
            <person name="Lovell J.T."/>
            <person name="Jenkins J."/>
            <person name="Shu S."/>
            <person name="Juenger T.E."/>
            <person name="Schmutz J."/>
        </authorList>
    </citation>
    <scope>NUCLEOTIDE SEQUENCE</scope>
    <source>
        <strain evidence="2">AP13</strain>
    </source>
</reference>
<accession>A0A8T0WWL2</accession>
<feature type="transmembrane region" description="Helical" evidence="1">
    <location>
        <begin position="100"/>
        <end position="121"/>
    </location>
</feature>
<dbReference type="AlphaFoldDB" id="A0A8T0WWL2"/>
<dbReference type="EMBL" id="CM029038">
    <property type="protein sequence ID" value="KAG2651655.1"/>
    <property type="molecule type" value="Genomic_DNA"/>
</dbReference>
<evidence type="ECO:0000313" key="3">
    <source>
        <dbReference type="Proteomes" id="UP000823388"/>
    </source>
</evidence>
<protein>
    <submittedName>
        <fullName evidence="2">Uncharacterized protein</fullName>
    </submittedName>
</protein>
<keyword evidence="1" id="KW-1133">Transmembrane helix</keyword>
<feature type="transmembrane region" description="Helical" evidence="1">
    <location>
        <begin position="69"/>
        <end position="88"/>
    </location>
</feature>
<evidence type="ECO:0000256" key="1">
    <source>
        <dbReference type="SAM" id="Phobius"/>
    </source>
</evidence>